<organism evidence="1 2">
    <name type="scientific">Sphingobacterium mizutaii</name>
    <dbReference type="NCBI Taxonomy" id="1010"/>
    <lineage>
        <taxon>Bacteria</taxon>
        <taxon>Pseudomonadati</taxon>
        <taxon>Bacteroidota</taxon>
        <taxon>Sphingobacteriia</taxon>
        <taxon>Sphingobacteriales</taxon>
        <taxon>Sphingobacteriaceae</taxon>
        <taxon>Sphingobacterium</taxon>
    </lineage>
</organism>
<proteinExistence type="predicted"/>
<dbReference type="GO" id="GO:0006788">
    <property type="term" value="P:heme oxidation"/>
    <property type="evidence" value="ECO:0007669"/>
    <property type="project" value="InterPro"/>
</dbReference>
<gene>
    <name evidence="1" type="ORF">SAMEA4412673_02496</name>
</gene>
<dbReference type="EMBL" id="LT906468">
    <property type="protein sequence ID" value="SNV51695.1"/>
    <property type="molecule type" value="Genomic_DNA"/>
</dbReference>
<dbReference type="Pfam" id="PF01126">
    <property type="entry name" value="Heme_oxygenase"/>
    <property type="match status" value="1"/>
</dbReference>
<dbReference type="SUPFAM" id="SSF48613">
    <property type="entry name" value="Heme oxygenase-like"/>
    <property type="match status" value="1"/>
</dbReference>
<protein>
    <submittedName>
        <fullName evidence="1">Heme oxygenase</fullName>
    </submittedName>
</protein>
<accession>A0AAJ4XCE1</accession>
<dbReference type="CDD" id="cd19166">
    <property type="entry name" value="HemeO-bac"/>
    <property type="match status" value="1"/>
</dbReference>
<evidence type="ECO:0000313" key="1">
    <source>
        <dbReference type="EMBL" id="SNV51695.1"/>
    </source>
</evidence>
<dbReference type="InterPro" id="IPR016084">
    <property type="entry name" value="Haem_Oase-like_multi-hlx"/>
</dbReference>
<dbReference type="AlphaFoldDB" id="A0AAJ4XCE1"/>
<dbReference type="RefSeq" id="WP_093097335.1">
    <property type="nucleotide sequence ID" value="NZ_DAMDLF010000002.1"/>
</dbReference>
<evidence type="ECO:0000313" key="2">
    <source>
        <dbReference type="Proteomes" id="UP000215355"/>
    </source>
</evidence>
<dbReference type="InterPro" id="IPR016053">
    <property type="entry name" value="Haem_Oase-like"/>
</dbReference>
<dbReference type="KEGG" id="smiz:4412673_02496"/>
<dbReference type="GO" id="GO:0004392">
    <property type="term" value="F:heme oxygenase (decyclizing) activity"/>
    <property type="evidence" value="ECO:0007669"/>
    <property type="project" value="InterPro"/>
</dbReference>
<dbReference type="Gene3D" id="1.20.910.10">
    <property type="entry name" value="Heme oxygenase-like"/>
    <property type="match status" value="1"/>
</dbReference>
<sequence>MLSKIIKEETKASHQRLEGNMVRIIKKIKTEAEYATFLKSFYAYFNAVEQETGKFINAEILPDKALRRDSTYLLRDIQTLGFDLNDLPPAEAPKVENTLQALSSFYVLEGSIMGGPYIVQMLKKNGISKGFSFFEGYGDQSEEMWKKYTDVLNKFASDPSQEKSAIDIANQTFDNFEEVFMAEKLK</sequence>
<dbReference type="Proteomes" id="UP000215355">
    <property type="component" value="Chromosome 1"/>
</dbReference>
<name>A0AAJ4XCE1_9SPHI</name>
<reference evidence="1 2" key="1">
    <citation type="submission" date="2017-06" db="EMBL/GenBank/DDBJ databases">
        <authorList>
            <consortium name="Pathogen Informatics"/>
        </authorList>
    </citation>
    <scope>NUCLEOTIDE SEQUENCE [LARGE SCALE GENOMIC DNA]</scope>
    <source>
        <strain evidence="1 2">NCTC12149</strain>
    </source>
</reference>